<feature type="compositionally biased region" description="Acidic residues" evidence="1">
    <location>
        <begin position="42"/>
        <end position="51"/>
    </location>
</feature>
<feature type="compositionally biased region" description="Polar residues" evidence="1">
    <location>
        <begin position="9"/>
        <end position="21"/>
    </location>
</feature>
<dbReference type="Proteomes" id="UP001497512">
    <property type="component" value="Chromosome 4"/>
</dbReference>
<feature type="region of interest" description="Disordered" evidence="1">
    <location>
        <begin position="1"/>
        <end position="59"/>
    </location>
</feature>
<dbReference type="EMBL" id="OZ019896">
    <property type="protein sequence ID" value="CAK9222446.1"/>
    <property type="molecule type" value="Genomic_DNA"/>
</dbReference>
<accession>A0ABP0UHV7</accession>
<name>A0ABP0UHV7_9BRYO</name>
<protein>
    <submittedName>
        <fullName evidence="2">Uncharacterized protein</fullName>
    </submittedName>
</protein>
<evidence type="ECO:0000256" key="1">
    <source>
        <dbReference type="SAM" id="MobiDB-lite"/>
    </source>
</evidence>
<keyword evidence="3" id="KW-1185">Reference proteome</keyword>
<organism evidence="2 3">
    <name type="scientific">Sphagnum troendelagicum</name>
    <dbReference type="NCBI Taxonomy" id="128251"/>
    <lineage>
        <taxon>Eukaryota</taxon>
        <taxon>Viridiplantae</taxon>
        <taxon>Streptophyta</taxon>
        <taxon>Embryophyta</taxon>
        <taxon>Bryophyta</taxon>
        <taxon>Sphagnophytina</taxon>
        <taxon>Sphagnopsida</taxon>
        <taxon>Sphagnales</taxon>
        <taxon>Sphagnaceae</taxon>
        <taxon>Sphagnum</taxon>
    </lineage>
</organism>
<evidence type="ECO:0000313" key="3">
    <source>
        <dbReference type="Proteomes" id="UP001497512"/>
    </source>
</evidence>
<proteinExistence type="predicted"/>
<evidence type="ECO:0000313" key="2">
    <source>
        <dbReference type="EMBL" id="CAK9222446.1"/>
    </source>
</evidence>
<reference evidence="2" key="1">
    <citation type="submission" date="2024-02" db="EMBL/GenBank/DDBJ databases">
        <authorList>
            <consortium name="ELIXIR-Norway"/>
            <consortium name="Elixir Norway"/>
        </authorList>
    </citation>
    <scope>NUCLEOTIDE SEQUENCE</scope>
</reference>
<sequence>MEKGREGTSSRGTARTDSGTAHTEPIIRTCRPSLSTKAIADPSDEAKEEEAQERWREKAQRRRHRCCLFVFRVARARAARSCRRLSSSSWGAFLSPLLRQLLPQKIDKEVVGVLM</sequence>
<gene>
    <name evidence="2" type="ORF">CSSPTR1EN2_LOCUS16069</name>
</gene>